<dbReference type="GO" id="GO:0016787">
    <property type="term" value="F:hydrolase activity"/>
    <property type="evidence" value="ECO:0007669"/>
    <property type="project" value="UniProtKB-KW"/>
</dbReference>
<dbReference type="GO" id="GO:0008094">
    <property type="term" value="F:ATP-dependent activity, acting on DNA"/>
    <property type="evidence" value="ECO:0007669"/>
    <property type="project" value="TreeGrafter"/>
</dbReference>
<name>A0A180G4X3_PUCT1</name>
<dbReference type="GO" id="GO:0005634">
    <property type="term" value="C:nucleus"/>
    <property type="evidence" value="ECO:0007669"/>
    <property type="project" value="TreeGrafter"/>
</dbReference>
<keyword evidence="3" id="KW-0067">ATP-binding</keyword>
<keyword evidence="1" id="KW-0547">Nucleotide-binding</keyword>
<reference evidence="5 6" key="3">
    <citation type="journal article" date="2017" name="G3 (Bethesda)">
        <title>Comparative analysis highlights variable genome content of wheat rusts and divergence of the mating loci.</title>
        <authorList>
            <person name="Cuomo C.A."/>
            <person name="Bakkeren G."/>
            <person name="Khalil H.B."/>
            <person name="Panwar V."/>
            <person name="Joly D."/>
            <person name="Linning R."/>
            <person name="Sakthikumar S."/>
            <person name="Song X."/>
            <person name="Adiconis X."/>
            <person name="Fan L."/>
            <person name="Goldberg J.M."/>
            <person name="Levin J.Z."/>
            <person name="Young S."/>
            <person name="Zeng Q."/>
            <person name="Anikster Y."/>
            <person name="Bruce M."/>
            <person name="Wang M."/>
            <person name="Yin C."/>
            <person name="McCallum B."/>
            <person name="Szabo L.J."/>
            <person name="Hulbert S."/>
            <person name="Chen X."/>
            <person name="Fellers J.P."/>
        </authorList>
    </citation>
    <scope>NUCLEOTIDE SEQUENCE</scope>
    <source>
        <strain evidence="5">isolate 1-1 / race 1 (BBBD)</strain>
        <strain evidence="6">Isolate 1-1 / race 1 (BBBD)</strain>
    </source>
</reference>
<gene>
    <name evidence="4" type="ORF">PTTG_06079</name>
</gene>
<evidence type="ECO:0000313" key="4">
    <source>
        <dbReference type="EMBL" id="OAV86913.1"/>
    </source>
</evidence>
<dbReference type="OrthoDB" id="2500143at2759"/>
<dbReference type="GO" id="GO:0005524">
    <property type="term" value="F:ATP binding"/>
    <property type="evidence" value="ECO:0007669"/>
    <property type="project" value="UniProtKB-KW"/>
</dbReference>
<evidence type="ECO:0000313" key="5">
    <source>
        <dbReference type="EnsemblFungi" id="PTTG_06079-t43_1-p1"/>
    </source>
</evidence>
<dbReference type="PANTHER" id="PTHR45626:SF22">
    <property type="entry name" value="DNA REPAIR PROTEIN RAD5"/>
    <property type="match status" value="1"/>
</dbReference>
<evidence type="ECO:0000256" key="1">
    <source>
        <dbReference type="ARBA" id="ARBA00022741"/>
    </source>
</evidence>
<dbReference type="InterPro" id="IPR027417">
    <property type="entry name" value="P-loop_NTPase"/>
</dbReference>
<reference evidence="4" key="1">
    <citation type="submission" date="2009-11" db="EMBL/GenBank/DDBJ databases">
        <authorList>
            <consortium name="The Broad Institute Genome Sequencing Platform"/>
            <person name="Ward D."/>
            <person name="Feldgarden M."/>
            <person name="Earl A."/>
            <person name="Young S.K."/>
            <person name="Zeng Q."/>
            <person name="Koehrsen M."/>
            <person name="Alvarado L."/>
            <person name="Berlin A."/>
            <person name="Bochicchio J."/>
            <person name="Borenstein D."/>
            <person name="Chapman S.B."/>
            <person name="Chen Z."/>
            <person name="Engels R."/>
            <person name="Freedman E."/>
            <person name="Gellesch M."/>
            <person name="Goldberg J."/>
            <person name="Griggs A."/>
            <person name="Gujja S."/>
            <person name="Heilman E."/>
            <person name="Heiman D."/>
            <person name="Hepburn T."/>
            <person name="Howarth C."/>
            <person name="Jen D."/>
            <person name="Larson L."/>
            <person name="Lewis B."/>
            <person name="Mehta T."/>
            <person name="Park D."/>
            <person name="Pearson M."/>
            <person name="Roberts A."/>
            <person name="Saif S."/>
            <person name="Shea T."/>
            <person name="Shenoy N."/>
            <person name="Sisk P."/>
            <person name="Stolte C."/>
            <person name="Sykes S."/>
            <person name="Thomson T."/>
            <person name="Walk T."/>
            <person name="White J."/>
            <person name="Yandava C."/>
            <person name="Izard J."/>
            <person name="Baranova O.V."/>
            <person name="Blanton J.M."/>
            <person name="Tanner A.C."/>
            <person name="Dewhirst F.E."/>
            <person name="Haas B."/>
            <person name="Nusbaum C."/>
            <person name="Birren B."/>
        </authorList>
    </citation>
    <scope>NUCLEOTIDE SEQUENCE [LARGE SCALE GENOMIC DNA]</scope>
    <source>
        <strain evidence="4">1-1 BBBD Race 1</strain>
    </source>
</reference>
<dbReference type="EMBL" id="ADAS02000717">
    <property type="protein sequence ID" value="OAV86913.1"/>
    <property type="molecule type" value="Genomic_DNA"/>
</dbReference>
<protein>
    <recommendedName>
        <fullName evidence="7">Helicase C-terminal domain-containing protein</fullName>
    </recommendedName>
</protein>
<dbReference type="PANTHER" id="PTHR45626">
    <property type="entry name" value="TRANSCRIPTION TERMINATION FACTOR 2-RELATED"/>
    <property type="match status" value="1"/>
</dbReference>
<dbReference type="InterPro" id="IPR050628">
    <property type="entry name" value="SNF2_RAD54_helicase_TF"/>
</dbReference>
<proteinExistence type="predicted"/>
<sequence>MVVVSQEPSWNPAMEAQAIDRLYRLGKTNRVCVYRYYVEGTLEMNIHQVQNRKGELALLSVPLHRNEEYECAQLLMSNLSN</sequence>
<keyword evidence="2" id="KW-0378">Hydrolase</keyword>
<dbReference type="GO" id="GO:0006281">
    <property type="term" value="P:DNA repair"/>
    <property type="evidence" value="ECO:0007669"/>
    <property type="project" value="TreeGrafter"/>
</dbReference>
<keyword evidence="6" id="KW-1185">Reference proteome</keyword>
<dbReference type="AlphaFoldDB" id="A0A180G4X3"/>
<evidence type="ECO:0000313" key="6">
    <source>
        <dbReference type="Proteomes" id="UP000005240"/>
    </source>
</evidence>
<accession>A0A180G4X3</accession>
<reference evidence="4" key="2">
    <citation type="submission" date="2016-05" db="EMBL/GenBank/DDBJ databases">
        <title>Comparative analysis highlights variable genome content of wheat rusts and divergence of the mating loci.</title>
        <authorList>
            <person name="Cuomo C.A."/>
            <person name="Bakkeren G."/>
            <person name="Szabo L."/>
            <person name="Khalil H."/>
            <person name="Joly D."/>
            <person name="Goldberg J."/>
            <person name="Young S."/>
            <person name="Zeng Q."/>
            <person name="Fellers J."/>
        </authorList>
    </citation>
    <scope>NUCLEOTIDE SEQUENCE [LARGE SCALE GENOMIC DNA]</scope>
    <source>
        <strain evidence="4">1-1 BBBD Race 1</strain>
    </source>
</reference>
<dbReference type="Gene3D" id="3.40.50.300">
    <property type="entry name" value="P-loop containing nucleotide triphosphate hydrolases"/>
    <property type="match status" value="1"/>
</dbReference>
<dbReference type="EnsemblFungi" id="PTTG_06079-t43_1">
    <property type="protein sequence ID" value="PTTG_06079-t43_1-p1"/>
    <property type="gene ID" value="PTTG_06079"/>
</dbReference>
<dbReference type="Proteomes" id="UP000005240">
    <property type="component" value="Unassembled WGS sequence"/>
</dbReference>
<evidence type="ECO:0000256" key="2">
    <source>
        <dbReference type="ARBA" id="ARBA00022801"/>
    </source>
</evidence>
<organism evidence="4">
    <name type="scientific">Puccinia triticina (isolate 1-1 / race 1 (BBBD))</name>
    <name type="common">Brown leaf rust fungus</name>
    <dbReference type="NCBI Taxonomy" id="630390"/>
    <lineage>
        <taxon>Eukaryota</taxon>
        <taxon>Fungi</taxon>
        <taxon>Dikarya</taxon>
        <taxon>Basidiomycota</taxon>
        <taxon>Pucciniomycotina</taxon>
        <taxon>Pucciniomycetes</taxon>
        <taxon>Pucciniales</taxon>
        <taxon>Pucciniaceae</taxon>
        <taxon>Puccinia</taxon>
    </lineage>
</organism>
<reference evidence="5" key="4">
    <citation type="submission" date="2025-05" db="UniProtKB">
        <authorList>
            <consortium name="EnsemblFungi"/>
        </authorList>
    </citation>
    <scope>IDENTIFICATION</scope>
    <source>
        <strain evidence="5">isolate 1-1 / race 1 (BBBD)</strain>
    </source>
</reference>
<evidence type="ECO:0000256" key="3">
    <source>
        <dbReference type="ARBA" id="ARBA00022840"/>
    </source>
</evidence>
<dbReference type="SUPFAM" id="SSF52540">
    <property type="entry name" value="P-loop containing nucleoside triphosphate hydrolases"/>
    <property type="match status" value="1"/>
</dbReference>
<evidence type="ECO:0008006" key="7">
    <source>
        <dbReference type="Google" id="ProtNLM"/>
    </source>
</evidence>